<reference evidence="2" key="2">
    <citation type="submission" date="2023-06" db="EMBL/GenBank/DDBJ databases">
        <authorList>
            <person name="Ma L."/>
            <person name="Liu K.-W."/>
            <person name="Li Z."/>
            <person name="Hsiao Y.-Y."/>
            <person name="Qi Y."/>
            <person name="Fu T."/>
            <person name="Tang G."/>
            <person name="Zhang D."/>
            <person name="Sun W.-H."/>
            <person name="Liu D.-K."/>
            <person name="Li Y."/>
            <person name="Chen G.-Z."/>
            <person name="Liu X.-D."/>
            <person name="Liao X.-Y."/>
            <person name="Jiang Y.-T."/>
            <person name="Yu X."/>
            <person name="Hao Y."/>
            <person name="Huang J."/>
            <person name="Zhao X.-W."/>
            <person name="Ke S."/>
            <person name="Chen Y.-Y."/>
            <person name="Wu W.-L."/>
            <person name="Hsu J.-L."/>
            <person name="Lin Y.-F."/>
            <person name="Huang M.-D."/>
            <person name="Li C.-Y."/>
            <person name="Huang L."/>
            <person name="Wang Z.-W."/>
            <person name="Zhao X."/>
            <person name="Zhong W.-Y."/>
            <person name="Peng D.-H."/>
            <person name="Ahmad S."/>
            <person name="Lan S."/>
            <person name="Zhang J.-S."/>
            <person name="Tsai W.-C."/>
            <person name="Van De Peer Y."/>
            <person name="Liu Z.-J."/>
        </authorList>
    </citation>
    <scope>NUCLEOTIDE SEQUENCE</scope>
    <source>
        <strain evidence="2">CP</strain>
        <tissue evidence="2">Leaves</tissue>
    </source>
</reference>
<dbReference type="InterPro" id="IPR050942">
    <property type="entry name" value="F-box_BR-signaling"/>
</dbReference>
<protein>
    <submittedName>
        <fullName evidence="2">F-box protein</fullName>
    </submittedName>
</protein>
<proteinExistence type="predicted"/>
<comment type="caution">
    <text evidence="2">The sequence shown here is derived from an EMBL/GenBank/DDBJ whole genome shotgun (WGS) entry which is preliminary data.</text>
</comment>
<evidence type="ECO:0000313" key="2">
    <source>
        <dbReference type="EMBL" id="KAK1291315.1"/>
    </source>
</evidence>
<gene>
    <name evidence="2" type="ORF">QJS10_CPB17g00499</name>
</gene>
<dbReference type="PANTHER" id="PTHR44259">
    <property type="entry name" value="OS07G0183000 PROTEIN-RELATED"/>
    <property type="match status" value="1"/>
</dbReference>
<evidence type="ECO:0000259" key="1">
    <source>
        <dbReference type="Pfam" id="PF03478"/>
    </source>
</evidence>
<evidence type="ECO:0000313" key="3">
    <source>
        <dbReference type="Proteomes" id="UP001180020"/>
    </source>
</evidence>
<feature type="domain" description="KIB1-4 beta-propeller" evidence="1">
    <location>
        <begin position="10"/>
        <end position="174"/>
    </location>
</feature>
<dbReference type="InterPro" id="IPR005174">
    <property type="entry name" value="KIB1-4_b-propeller"/>
</dbReference>
<dbReference type="EMBL" id="JAUJYO010000017">
    <property type="protein sequence ID" value="KAK1291315.1"/>
    <property type="molecule type" value="Genomic_DNA"/>
</dbReference>
<keyword evidence="3" id="KW-1185">Reference proteome</keyword>
<reference evidence="2" key="1">
    <citation type="journal article" date="2023" name="Nat. Commun.">
        <title>Diploid and tetraploid genomes of Acorus and the evolution of monocots.</title>
        <authorList>
            <person name="Ma L."/>
            <person name="Liu K.W."/>
            <person name="Li Z."/>
            <person name="Hsiao Y.Y."/>
            <person name="Qi Y."/>
            <person name="Fu T."/>
            <person name="Tang G.D."/>
            <person name="Zhang D."/>
            <person name="Sun W.H."/>
            <person name="Liu D.K."/>
            <person name="Li Y."/>
            <person name="Chen G.Z."/>
            <person name="Liu X.D."/>
            <person name="Liao X.Y."/>
            <person name="Jiang Y.T."/>
            <person name="Yu X."/>
            <person name="Hao Y."/>
            <person name="Huang J."/>
            <person name="Zhao X.W."/>
            <person name="Ke S."/>
            <person name="Chen Y.Y."/>
            <person name="Wu W.L."/>
            <person name="Hsu J.L."/>
            <person name="Lin Y.F."/>
            <person name="Huang M.D."/>
            <person name="Li C.Y."/>
            <person name="Huang L."/>
            <person name="Wang Z.W."/>
            <person name="Zhao X."/>
            <person name="Zhong W.Y."/>
            <person name="Peng D.H."/>
            <person name="Ahmad S."/>
            <person name="Lan S."/>
            <person name="Zhang J.S."/>
            <person name="Tsai W.C."/>
            <person name="Van de Peer Y."/>
            <person name="Liu Z.J."/>
        </authorList>
    </citation>
    <scope>NUCLEOTIDE SEQUENCE</scope>
    <source>
        <strain evidence="2">CP</strain>
    </source>
</reference>
<organism evidence="2 3">
    <name type="scientific">Acorus calamus</name>
    <name type="common">Sweet flag</name>
    <dbReference type="NCBI Taxonomy" id="4465"/>
    <lineage>
        <taxon>Eukaryota</taxon>
        <taxon>Viridiplantae</taxon>
        <taxon>Streptophyta</taxon>
        <taxon>Embryophyta</taxon>
        <taxon>Tracheophyta</taxon>
        <taxon>Spermatophyta</taxon>
        <taxon>Magnoliopsida</taxon>
        <taxon>Liliopsida</taxon>
        <taxon>Acoraceae</taxon>
        <taxon>Acorus</taxon>
    </lineage>
</organism>
<name>A0AAV9CR97_ACOCL</name>
<dbReference type="Proteomes" id="UP001180020">
    <property type="component" value="Unassembled WGS sequence"/>
</dbReference>
<accession>A0AAV9CR97</accession>
<dbReference type="AlphaFoldDB" id="A0AAV9CR97"/>
<dbReference type="Pfam" id="PF03478">
    <property type="entry name" value="Beta-prop_KIB1-4"/>
    <property type="match status" value="1"/>
</dbReference>
<sequence length="214" mass="24304">MPSKWRIAGWATMIRTSLNFIADAIFYKEDHRFYVVGYTSVNVRVVAVDILQEQEMEMPELEEAIETEMASDRDLAIRLHIAVGGPSGLVVVLRLLKFLKIEKIPYDLTVGFKLFKLDETETKWVVTKSLDDDGHGMVFLGSNNSVWLSSGDFKGLCKGNSIYFTDDDRFNSVYYAGLGGESGVFHLEDGSFRSIYDNDLKYLYPHPVWVLPNP</sequence>
<dbReference type="PANTHER" id="PTHR44259:SF114">
    <property type="entry name" value="OS06G0707300 PROTEIN"/>
    <property type="match status" value="1"/>
</dbReference>